<dbReference type="OrthoDB" id="8523827at2"/>
<dbReference type="EMBL" id="CP001672">
    <property type="protein sequence ID" value="ACT48680.1"/>
    <property type="molecule type" value="Genomic_DNA"/>
</dbReference>
<dbReference type="GO" id="GO:0043565">
    <property type="term" value="F:sequence-specific DNA binding"/>
    <property type="evidence" value="ECO:0007669"/>
    <property type="project" value="TreeGrafter"/>
</dbReference>
<dbReference type="SUPFAM" id="SSF53850">
    <property type="entry name" value="Periplasmic binding protein-like II"/>
    <property type="match status" value="1"/>
</dbReference>
<dbReference type="CDD" id="cd08422">
    <property type="entry name" value="PBP2_CrgA_like"/>
    <property type="match status" value="1"/>
</dbReference>
<dbReference type="SUPFAM" id="SSF46785">
    <property type="entry name" value="Winged helix' DNA-binding domain"/>
    <property type="match status" value="1"/>
</dbReference>
<evidence type="ECO:0000259" key="5">
    <source>
        <dbReference type="PROSITE" id="PS50931"/>
    </source>
</evidence>
<dbReference type="STRING" id="583345.Mmol_1776"/>
<reference evidence="7" key="1">
    <citation type="submission" date="2009-07" db="EMBL/GenBank/DDBJ databases">
        <title>Complete sequence of Methylotenera mobilis JLW8.</title>
        <authorList>
            <consortium name="US DOE Joint Genome Institute"/>
            <person name="Lucas S."/>
            <person name="Copeland A."/>
            <person name="Lapidus A."/>
            <person name="Glavina del Rio T."/>
            <person name="Tice H."/>
            <person name="Bruce D."/>
            <person name="Goodwin L."/>
            <person name="Pitluck S."/>
            <person name="LaButti K.M."/>
            <person name="Clum A."/>
            <person name="Larimer F."/>
            <person name="Land M."/>
            <person name="Hauser L."/>
            <person name="Kyrpides N."/>
            <person name="Mikhailova N."/>
            <person name="Kayluzhnaya M."/>
            <person name="Chistoserdova L."/>
        </authorList>
    </citation>
    <scope>NUCLEOTIDE SEQUENCE [LARGE SCALE GENOMIC DNA]</scope>
    <source>
        <strain evidence="7">JLW8 / ATCC BAA-1282 / DSM 17540</strain>
    </source>
</reference>
<dbReference type="InterPro" id="IPR005119">
    <property type="entry name" value="LysR_subst-bd"/>
</dbReference>
<dbReference type="PROSITE" id="PS50931">
    <property type="entry name" value="HTH_LYSR"/>
    <property type="match status" value="1"/>
</dbReference>
<keyword evidence="2" id="KW-0805">Transcription regulation</keyword>
<dbReference type="Proteomes" id="UP000002742">
    <property type="component" value="Chromosome"/>
</dbReference>
<dbReference type="GO" id="GO:0006351">
    <property type="term" value="P:DNA-templated transcription"/>
    <property type="evidence" value="ECO:0007669"/>
    <property type="project" value="TreeGrafter"/>
</dbReference>
<dbReference type="InterPro" id="IPR036390">
    <property type="entry name" value="WH_DNA-bd_sf"/>
</dbReference>
<name>C6WXN1_METML</name>
<dbReference type="RefSeq" id="WP_015832715.1">
    <property type="nucleotide sequence ID" value="NC_012968.1"/>
</dbReference>
<dbReference type="InterPro" id="IPR000847">
    <property type="entry name" value="LysR_HTH_N"/>
</dbReference>
<dbReference type="AlphaFoldDB" id="C6WXN1"/>
<dbReference type="Pfam" id="PF00126">
    <property type="entry name" value="HTH_1"/>
    <property type="match status" value="1"/>
</dbReference>
<dbReference type="PANTHER" id="PTHR30537:SF5">
    <property type="entry name" value="HTH-TYPE TRANSCRIPTIONAL ACTIVATOR TTDR-RELATED"/>
    <property type="match status" value="1"/>
</dbReference>
<keyword evidence="7" id="KW-1185">Reference proteome</keyword>
<gene>
    <name evidence="6" type="ordered locus">Mmol_1776</name>
</gene>
<sequence>MQNQLEMLRIFKAVAESSNFKEASIRLGISPQSVTRAIKELEERLGEPLFYRSTRNTTITEFGKQMALKSEEVLEQVDTLFQLNQHADTPQAIEGTVKITMPNTFGQQYLLPALTAFAKEYPNIQLDLRFSNLIDNVVADQMDIGVRIGFFSNNRNVARRVNEIKFHIVGAPALIAKTGAPQQVNDLCTMPYTGLIDQNTGRMWSWTFADEPDCFPSAPAFITDDIKAELAAVLAGIGYGQLPNFICEQYIKSGQLVTVLEDQSPAPWGVYVYRPQRGPVAERVRVLFDYLAKTLSEVNFS</sequence>
<keyword evidence="3" id="KW-0238">DNA-binding</keyword>
<evidence type="ECO:0000313" key="6">
    <source>
        <dbReference type="EMBL" id="ACT48680.1"/>
    </source>
</evidence>
<accession>C6WXN1</accession>
<dbReference type="Pfam" id="PF03466">
    <property type="entry name" value="LysR_substrate"/>
    <property type="match status" value="1"/>
</dbReference>
<comment type="similarity">
    <text evidence="1">Belongs to the LysR transcriptional regulatory family.</text>
</comment>
<dbReference type="PANTHER" id="PTHR30537">
    <property type="entry name" value="HTH-TYPE TRANSCRIPTIONAL REGULATOR"/>
    <property type="match status" value="1"/>
</dbReference>
<feature type="domain" description="HTH lysR-type" evidence="5">
    <location>
        <begin position="1"/>
        <end position="60"/>
    </location>
</feature>
<dbReference type="InterPro" id="IPR036388">
    <property type="entry name" value="WH-like_DNA-bd_sf"/>
</dbReference>
<organism evidence="6 7">
    <name type="scientific">Methylotenera mobilis (strain JLW8 / ATCC BAA-1282 / DSM 17540)</name>
    <dbReference type="NCBI Taxonomy" id="583345"/>
    <lineage>
        <taxon>Bacteria</taxon>
        <taxon>Pseudomonadati</taxon>
        <taxon>Pseudomonadota</taxon>
        <taxon>Betaproteobacteria</taxon>
        <taxon>Nitrosomonadales</taxon>
        <taxon>Methylophilaceae</taxon>
        <taxon>Methylotenera</taxon>
    </lineage>
</organism>
<dbReference type="eggNOG" id="COG0583">
    <property type="taxonomic scope" value="Bacteria"/>
</dbReference>
<evidence type="ECO:0000313" key="7">
    <source>
        <dbReference type="Proteomes" id="UP000002742"/>
    </source>
</evidence>
<evidence type="ECO:0000256" key="3">
    <source>
        <dbReference type="ARBA" id="ARBA00023125"/>
    </source>
</evidence>
<evidence type="ECO:0000256" key="2">
    <source>
        <dbReference type="ARBA" id="ARBA00023015"/>
    </source>
</evidence>
<protein>
    <submittedName>
        <fullName evidence="6">Transcriptional regulator, LysR family</fullName>
    </submittedName>
</protein>
<dbReference type="GO" id="GO:0003700">
    <property type="term" value="F:DNA-binding transcription factor activity"/>
    <property type="evidence" value="ECO:0007669"/>
    <property type="project" value="InterPro"/>
</dbReference>
<reference evidence="6 7" key="2">
    <citation type="journal article" date="2011" name="J. Bacteriol.">
        <title>Genomes of three methylotrophs from a single niche uncover genetic and metabolic divergence of Methylophilaceae.</title>
        <authorList>
            <person name="Lapidus A."/>
            <person name="Clum A."/>
            <person name="Labutti K."/>
            <person name="Kaluzhnaya M.G."/>
            <person name="Lim S."/>
            <person name="Beck D.A."/>
            <person name="Glavina Del Rio T."/>
            <person name="Nolan M."/>
            <person name="Mavromatis K."/>
            <person name="Huntemann M."/>
            <person name="Lucas S."/>
            <person name="Lidstrom M.E."/>
            <person name="Ivanova N."/>
            <person name="Chistoserdova L."/>
        </authorList>
    </citation>
    <scope>NUCLEOTIDE SEQUENCE [LARGE SCALE GENOMIC DNA]</scope>
    <source>
        <strain evidence="7">JLW8 / ATCC BAA-1282 / DSM 17540</strain>
    </source>
</reference>
<dbReference type="Gene3D" id="1.10.10.10">
    <property type="entry name" value="Winged helix-like DNA-binding domain superfamily/Winged helix DNA-binding domain"/>
    <property type="match status" value="1"/>
</dbReference>
<proteinExistence type="inferred from homology"/>
<dbReference type="HOGENOM" id="CLU_039613_16_1_4"/>
<keyword evidence="4" id="KW-0804">Transcription</keyword>
<evidence type="ECO:0000256" key="1">
    <source>
        <dbReference type="ARBA" id="ARBA00009437"/>
    </source>
</evidence>
<evidence type="ECO:0000256" key="4">
    <source>
        <dbReference type="ARBA" id="ARBA00023163"/>
    </source>
</evidence>
<dbReference type="Gene3D" id="3.40.190.290">
    <property type="match status" value="1"/>
</dbReference>
<dbReference type="KEGG" id="mmb:Mmol_1776"/>
<dbReference type="InterPro" id="IPR058163">
    <property type="entry name" value="LysR-type_TF_proteobact-type"/>
</dbReference>